<evidence type="ECO:0000313" key="2">
    <source>
        <dbReference type="EMBL" id="MQL71249.1"/>
    </source>
</evidence>
<proteinExistence type="predicted"/>
<reference evidence="2" key="1">
    <citation type="submission" date="2017-07" db="EMBL/GenBank/DDBJ databases">
        <title>Taro Niue Genome Assembly and Annotation.</title>
        <authorList>
            <person name="Atibalentja N."/>
            <person name="Keating K."/>
            <person name="Fields C.J."/>
        </authorList>
    </citation>
    <scope>NUCLEOTIDE SEQUENCE</scope>
    <source>
        <strain evidence="2">Niue_2</strain>
        <tissue evidence="2">Leaf</tissue>
    </source>
</reference>
<dbReference type="Proteomes" id="UP000652761">
    <property type="component" value="Unassembled WGS sequence"/>
</dbReference>
<sequence length="60" mass="6313">MASRGGSHSVALCPVWHLVPALSAGQGSDTICDDPTSKLAQQPCQLVDFPRSEVLVADHI</sequence>
<protein>
    <submittedName>
        <fullName evidence="2">Uncharacterized protein</fullName>
    </submittedName>
</protein>
<evidence type="ECO:0000256" key="1">
    <source>
        <dbReference type="SAM" id="SignalP"/>
    </source>
</evidence>
<organism evidence="2 3">
    <name type="scientific">Colocasia esculenta</name>
    <name type="common">Wild taro</name>
    <name type="synonym">Arum esculentum</name>
    <dbReference type="NCBI Taxonomy" id="4460"/>
    <lineage>
        <taxon>Eukaryota</taxon>
        <taxon>Viridiplantae</taxon>
        <taxon>Streptophyta</taxon>
        <taxon>Embryophyta</taxon>
        <taxon>Tracheophyta</taxon>
        <taxon>Spermatophyta</taxon>
        <taxon>Magnoliopsida</taxon>
        <taxon>Liliopsida</taxon>
        <taxon>Araceae</taxon>
        <taxon>Aroideae</taxon>
        <taxon>Colocasieae</taxon>
        <taxon>Colocasia</taxon>
    </lineage>
</organism>
<dbReference type="AlphaFoldDB" id="A0A843TS87"/>
<feature type="chain" id="PRO_5032529221" evidence="1">
    <location>
        <begin position="24"/>
        <end position="60"/>
    </location>
</feature>
<comment type="caution">
    <text evidence="2">The sequence shown here is derived from an EMBL/GenBank/DDBJ whole genome shotgun (WGS) entry which is preliminary data.</text>
</comment>
<accession>A0A843TS87</accession>
<feature type="signal peptide" evidence="1">
    <location>
        <begin position="1"/>
        <end position="23"/>
    </location>
</feature>
<dbReference type="EMBL" id="NMUH01000092">
    <property type="protein sequence ID" value="MQL71249.1"/>
    <property type="molecule type" value="Genomic_DNA"/>
</dbReference>
<name>A0A843TS87_COLES</name>
<keyword evidence="1" id="KW-0732">Signal</keyword>
<gene>
    <name evidence="2" type="ORF">Taro_003556</name>
</gene>
<keyword evidence="3" id="KW-1185">Reference proteome</keyword>
<evidence type="ECO:0000313" key="3">
    <source>
        <dbReference type="Proteomes" id="UP000652761"/>
    </source>
</evidence>